<protein>
    <submittedName>
        <fullName evidence="1">Uncharacterized protein</fullName>
    </submittedName>
</protein>
<dbReference type="Proteomes" id="UP000287547">
    <property type="component" value="Unassembled WGS sequence"/>
</dbReference>
<dbReference type="AlphaFoldDB" id="A0A428Z0N1"/>
<sequence length="92" mass="9574">MPLVWGSAYLWSCREWSGEVPVCGFWRGRTGLDVEGGGVPAVLEVVEKSEFYFGGDVGEDLGDAVGEVVAEASCLGDFGCPAGNEPGFVAVA</sequence>
<accession>A0A428Z0N1</accession>
<evidence type="ECO:0000313" key="2">
    <source>
        <dbReference type="Proteomes" id="UP000287547"/>
    </source>
</evidence>
<gene>
    <name evidence="1" type="ORF">DMH04_34405</name>
</gene>
<name>A0A428Z0N1_KIBAR</name>
<comment type="caution">
    <text evidence="1">The sequence shown here is derived from an EMBL/GenBank/DDBJ whole genome shotgun (WGS) entry which is preliminary data.</text>
</comment>
<organism evidence="1 2">
    <name type="scientific">Kibdelosporangium aridum</name>
    <dbReference type="NCBI Taxonomy" id="2030"/>
    <lineage>
        <taxon>Bacteria</taxon>
        <taxon>Bacillati</taxon>
        <taxon>Actinomycetota</taxon>
        <taxon>Actinomycetes</taxon>
        <taxon>Pseudonocardiales</taxon>
        <taxon>Pseudonocardiaceae</taxon>
        <taxon>Kibdelosporangium</taxon>
    </lineage>
</organism>
<evidence type="ECO:0000313" key="1">
    <source>
        <dbReference type="EMBL" id="RSM77812.1"/>
    </source>
</evidence>
<dbReference type="EMBL" id="QHKI01000039">
    <property type="protein sequence ID" value="RSM77812.1"/>
    <property type="molecule type" value="Genomic_DNA"/>
</dbReference>
<proteinExistence type="predicted"/>
<reference evidence="1 2" key="1">
    <citation type="submission" date="2018-05" db="EMBL/GenBank/DDBJ databases">
        <title>Evolution of GPA BGCs.</title>
        <authorList>
            <person name="Waglechner N."/>
            <person name="Wright G.D."/>
        </authorList>
    </citation>
    <scope>NUCLEOTIDE SEQUENCE [LARGE SCALE GENOMIC DNA]</scope>
    <source>
        <strain evidence="1 2">A82846</strain>
    </source>
</reference>